<dbReference type="Proteomes" id="UP000095282">
    <property type="component" value="Unplaced"/>
</dbReference>
<dbReference type="AlphaFoldDB" id="A0A1I7U146"/>
<evidence type="ECO:0000313" key="3">
    <source>
        <dbReference type="WBParaSite" id="Csp11.Scaffold629.g13805.t1"/>
    </source>
</evidence>
<feature type="coiled-coil region" evidence="1">
    <location>
        <begin position="13"/>
        <end position="143"/>
    </location>
</feature>
<sequence>MNSFEQRDRDWQRQIFEERLHRQREEAERQRHKETIEKLTSTEKNYTTKIEAVDQEMGEMAKHILILMNNKKRLENTIESFEKKFHSMQQKLEKFDQFMIEEKTRAEVNEVLKTENHQLKEQLIQMQQQMTRMENDIKNRNENWESNLEWVQLHRKVLEFVEEIKKKEETLPELGQNNSEDLEMQKFVNFVLYSAEKLERATCRDVVEQTGPADSTSLITEGKKNNKKKTLSFQSLIKVLNYSYFLYFLIENNSSNVTISD</sequence>
<keyword evidence="1" id="KW-0175">Coiled coil</keyword>
<evidence type="ECO:0000256" key="1">
    <source>
        <dbReference type="SAM" id="Coils"/>
    </source>
</evidence>
<name>A0A1I7U146_9PELO</name>
<proteinExistence type="predicted"/>
<protein>
    <submittedName>
        <fullName evidence="3">Uncharacterized protein</fullName>
    </submittedName>
</protein>
<keyword evidence="2" id="KW-1185">Reference proteome</keyword>
<accession>A0A1I7U146</accession>
<reference evidence="3" key="1">
    <citation type="submission" date="2016-11" db="UniProtKB">
        <authorList>
            <consortium name="WormBaseParasite"/>
        </authorList>
    </citation>
    <scope>IDENTIFICATION</scope>
</reference>
<evidence type="ECO:0000313" key="2">
    <source>
        <dbReference type="Proteomes" id="UP000095282"/>
    </source>
</evidence>
<organism evidence="2 3">
    <name type="scientific">Caenorhabditis tropicalis</name>
    <dbReference type="NCBI Taxonomy" id="1561998"/>
    <lineage>
        <taxon>Eukaryota</taxon>
        <taxon>Metazoa</taxon>
        <taxon>Ecdysozoa</taxon>
        <taxon>Nematoda</taxon>
        <taxon>Chromadorea</taxon>
        <taxon>Rhabditida</taxon>
        <taxon>Rhabditina</taxon>
        <taxon>Rhabditomorpha</taxon>
        <taxon>Rhabditoidea</taxon>
        <taxon>Rhabditidae</taxon>
        <taxon>Peloderinae</taxon>
        <taxon>Caenorhabditis</taxon>
    </lineage>
</organism>
<dbReference type="eggNOG" id="ENOG502R93B">
    <property type="taxonomic scope" value="Eukaryota"/>
</dbReference>
<dbReference type="WBParaSite" id="Csp11.Scaffold629.g13805.t1">
    <property type="protein sequence ID" value="Csp11.Scaffold629.g13805.t1"/>
    <property type="gene ID" value="Csp11.Scaffold629.g13805"/>
</dbReference>